<dbReference type="AlphaFoldDB" id="A0A2D4PIK1"/>
<accession>A0A2D4PIK1</accession>
<organism evidence="2">
    <name type="scientific">Micrurus surinamensis</name>
    <name type="common">Surinam coral snake</name>
    <dbReference type="NCBI Taxonomy" id="129470"/>
    <lineage>
        <taxon>Eukaryota</taxon>
        <taxon>Metazoa</taxon>
        <taxon>Chordata</taxon>
        <taxon>Craniata</taxon>
        <taxon>Vertebrata</taxon>
        <taxon>Euteleostomi</taxon>
        <taxon>Lepidosauria</taxon>
        <taxon>Squamata</taxon>
        <taxon>Bifurcata</taxon>
        <taxon>Unidentata</taxon>
        <taxon>Episquamata</taxon>
        <taxon>Toxicofera</taxon>
        <taxon>Serpentes</taxon>
        <taxon>Colubroidea</taxon>
        <taxon>Elapidae</taxon>
        <taxon>Elapinae</taxon>
        <taxon>Micrurus</taxon>
    </lineage>
</organism>
<name>A0A2D4PIK1_MICSU</name>
<protein>
    <submittedName>
        <fullName evidence="2">Uncharacterized protein</fullName>
    </submittedName>
</protein>
<sequence length="109" mass="11958">MQDHHPHERKDRGTSDGQKRRNNSGLLQMSSTTNPAAGPGRNFFSPFFRHTETPILAPAGGRKLQAVSQEANPVFSTQGECNEAHHPPKPCVKAMGLRHSPPREACHSV</sequence>
<evidence type="ECO:0000256" key="1">
    <source>
        <dbReference type="SAM" id="MobiDB-lite"/>
    </source>
</evidence>
<feature type="compositionally biased region" description="Basic and acidic residues" evidence="1">
    <location>
        <begin position="1"/>
        <end position="19"/>
    </location>
</feature>
<feature type="region of interest" description="Disordered" evidence="1">
    <location>
        <begin position="1"/>
        <end position="45"/>
    </location>
</feature>
<feature type="compositionally biased region" description="Polar residues" evidence="1">
    <location>
        <begin position="23"/>
        <end position="35"/>
    </location>
</feature>
<evidence type="ECO:0000313" key="2">
    <source>
        <dbReference type="EMBL" id="LAB56906.1"/>
    </source>
</evidence>
<reference evidence="2" key="2">
    <citation type="submission" date="2017-11" db="EMBL/GenBank/DDBJ databases">
        <title>Coralsnake Venomics: Analyses of Venom Gland Transcriptomes and Proteomes of Six Brazilian Taxa.</title>
        <authorList>
            <person name="Aird S.D."/>
            <person name="Jorge da Silva N."/>
            <person name="Qiu L."/>
            <person name="Villar-Briones A."/>
            <person name="Aparecida-Saddi V."/>
            <person name="Campos-Telles M.P."/>
            <person name="Grau M."/>
            <person name="Mikheyev A.S."/>
        </authorList>
    </citation>
    <scope>NUCLEOTIDE SEQUENCE</scope>
    <source>
        <tissue evidence="2">Venom_gland</tissue>
    </source>
</reference>
<dbReference type="EMBL" id="IACN01062394">
    <property type="protein sequence ID" value="LAB56906.1"/>
    <property type="molecule type" value="Transcribed_RNA"/>
</dbReference>
<proteinExistence type="predicted"/>
<reference evidence="2" key="1">
    <citation type="submission" date="2017-07" db="EMBL/GenBank/DDBJ databases">
        <authorList>
            <person name="Mikheyev A."/>
            <person name="Grau M."/>
        </authorList>
    </citation>
    <scope>NUCLEOTIDE SEQUENCE</scope>
    <source>
        <tissue evidence="2">Venom_gland</tissue>
    </source>
</reference>